<sequence length="108" mass="12313">MRAFSSCGERGLLFGVVRGLLIAIKACQMEKEKLERQLKQHCYPQMYFPTSNYGWNFHLRDPCLLTGPGAVQDLQRFPPDCQWYAPDLFPPDVQDKANGFSSEKKANA</sequence>
<keyword evidence="1" id="KW-0732">Signal</keyword>
<dbReference type="Proteomes" id="UP001159641">
    <property type="component" value="Unassembled WGS sequence"/>
</dbReference>
<keyword evidence="3" id="KW-1185">Reference proteome</keyword>
<reference evidence="2 3" key="1">
    <citation type="submission" date="2022-11" db="EMBL/GenBank/DDBJ databases">
        <title>Whole genome sequence of Eschrichtius robustus ER-17-0199.</title>
        <authorList>
            <person name="Bruniche-Olsen A."/>
            <person name="Black A.N."/>
            <person name="Fields C.J."/>
            <person name="Walden K."/>
            <person name="Dewoody J.A."/>
        </authorList>
    </citation>
    <scope>NUCLEOTIDE SEQUENCE [LARGE SCALE GENOMIC DNA]</scope>
    <source>
        <strain evidence="2">ER-17-0199</strain>
        <tissue evidence="2">Blubber</tissue>
    </source>
</reference>
<gene>
    <name evidence="2" type="ORF">J1605_011703</name>
</gene>
<feature type="chain" id="PRO_5044222710" evidence="1">
    <location>
        <begin position="20"/>
        <end position="108"/>
    </location>
</feature>
<evidence type="ECO:0000313" key="3">
    <source>
        <dbReference type="Proteomes" id="UP001159641"/>
    </source>
</evidence>
<feature type="signal peptide" evidence="1">
    <location>
        <begin position="1"/>
        <end position="19"/>
    </location>
</feature>
<protein>
    <submittedName>
        <fullName evidence="2">Uncharacterized protein</fullName>
    </submittedName>
</protein>
<name>A0AB34GPS0_ESCRO</name>
<evidence type="ECO:0000313" key="2">
    <source>
        <dbReference type="EMBL" id="KAJ8780439.1"/>
    </source>
</evidence>
<proteinExistence type="predicted"/>
<dbReference type="AlphaFoldDB" id="A0AB34GPS0"/>
<evidence type="ECO:0000256" key="1">
    <source>
        <dbReference type="SAM" id="SignalP"/>
    </source>
</evidence>
<comment type="caution">
    <text evidence="2">The sequence shown here is derived from an EMBL/GenBank/DDBJ whole genome shotgun (WGS) entry which is preliminary data.</text>
</comment>
<organism evidence="2 3">
    <name type="scientific">Eschrichtius robustus</name>
    <name type="common">California gray whale</name>
    <name type="synonym">Eschrichtius gibbosus</name>
    <dbReference type="NCBI Taxonomy" id="9764"/>
    <lineage>
        <taxon>Eukaryota</taxon>
        <taxon>Metazoa</taxon>
        <taxon>Chordata</taxon>
        <taxon>Craniata</taxon>
        <taxon>Vertebrata</taxon>
        <taxon>Euteleostomi</taxon>
        <taxon>Mammalia</taxon>
        <taxon>Eutheria</taxon>
        <taxon>Laurasiatheria</taxon>
        <taxon>Artiodactyla</taxon>
        <taxon>Whippomorpha</taxon>
        <taxon>Cetacea</taxon>
        <taxon>Mysticeti</taxon>
        <taxon>Eschrichtiidae</taxon>
        <taxon>Eschrichtius</taxon>
    </lineage>
</organism>
<accession>A0AB34GPS0</accession>
<dbReference type="EMBL" id="JAIQCJ010002160">
    <property type="protein sequence ID" value="KAJ8780439.1"/>
    <property type="molecule type" value="Genomic_DNA"/>
</dbReference>